<dbReference type="InterPro" id="IPR015421">
    <property type="entry name" value="PyrdxlP-dep_Trfase_major"/>
</dbReference>
<keyword evidence="3 7" id="KW-0032">Aminotransferase</keyword>
<proteinExistence type="inferred from homology"/>
<dbReference type="Pfam" id="PF00155">
    <property type="entry name" value="Aminotran_1_2"/>
    <property type="match status" value="1"/>
</dbReference>
<dbReference type="EC" id="2.6.1.-" evidence="7"/>
<dbReference type="GO" id="GO:0016212">
    <property type="term" value="F:kynurenine-oxoglutarate transaminase activity"/>
    <property type="evidence" value="ECO:0007669"/>
    <property type="project" value="TreeGrafter"/>
</dbReference>
<dbReference type="SUPFAM" id="SSF53383">
    <property type="entry name" value="PLP-dependent transferases"/>
    <property type="match status" value="1"/>
</dbReference>
<evidence type="ECO:0000256" key="1">
    <source>
        <dbReference type="ARBA" id="ARBA00001933"/>
    </source>
</evidence>
<dbReference type="RefSeq" id="WP_087453597.1">
    <property type="nucleotide sequence ID" value="NZ_CP021417.2"/>
</dbReference>
<dbReference type="OrthoDB" id="9763453at2"/>
<dbReference type="PANTHER" id="PTHR43807">
    <property type="entry name" value="FI04487P"/>
    <property type="match status" value="1"/>
</dbReference>
<reference evidence="7 8" key="2">
    <citation type="journal article" date="2020" name="Antonie Van Leeuwenhoek">
        <title>Phylogenomic characterisation of a novel corynebacterial species pathogenic to animals.</title>
        <authorList>
            <person name="Moller J."/>
            <person name="Musella L."/>
            <person name="Melnikov V."/>
            <person name="Geissdorfer W."/>
            <person name="Burkovski A."/>
            <person name="Sangal V."/>
        </authorList>
    </citation>
    <scope>NUCLEOTIDE SEQUENCE [LARGE SCALE GENOMIC DNA]</scope>
    <source>
        <strain evidence="7 8">PO100/5</strain>
    </source>
</reference>
<evidence type="ECO:0000259" key="6">
    <source>
        <dbReference type="Pfam" id="PF00155"/>
    </source>
</evidence>
<gene>
    <name evidence="7" type="ORF">CBE74_03750</name>
</gene>
<comment type="similarity">
    <text evidence="2">Belongs to the class-I pyridoxal-phosphate-dependent aminotransferase family.</text>
</comment>
<dbReference type="PANTHER" id="PTHR43807:SF20">
    <property type="entry name" value="FI04487P"/>
    <property type="match status" value="1"/>
</dbReference>
<dbReference type="Gene3D" id="3.40.640.10">
    <property type="entry name" value="Type I PLP-dependent aspartate aminotransferase-like (Major domain)"/>
    <property type="match status" value="1"/>
</dbReference>
<dbReference type="EMBL" id="CP021417">
    <property type="protein sequence ID" value="ARU45758.1"/>
    <property type="molecule type" value="Genomic_DNA"/>
</dbReference>
<name>A0A7Y4LH74_9CORY</name>
<dbReference type="InterPro" id="IPR015422">
    <property type="entry name" value="PyrdxlP-dep_Trfase_small"/>
</dbReference>
<organism evidence="7 8">
    <name type="scientific">Corynebacterium silvaticum</name>
    <dbReference type="NCBI Taxonomy" id="2320431"/>
    <lineage>
        <taxon>Bacteria</taxon>
        <taxon>Bacillati</taxon>
        <taxon>Actinomycetota</taxon>
        <taxon>Actinomycetes</taxon>
        <taxon>Mycobacteriales</taxon>
        <taxon>Corynebacteriaceae</taxon>
        <taxon>Corynebacterium</taxon>
    </lineage>
</organism>
<dbReference type="AlphaFoldDB" id="A0A7Y4LH74"/>
<keyword evidence="5" id="KW-0663">Pyridoxal phosphate</keyword>
<evidence type="ECO:0000256" key="2">
    <source>
        <dbReference type="ARBA" id="ARBA00007441"/>
    </source>
</evidence>
<keyword evidence="4 7" id="KW-0808">Transferase</keyword>
<evidence type="ECO:0000256" key="5">
    <source>
        <dbReference type="ARBA" id="ARBA00022898"/>
    </source>
</evidence>
<protein>
    <submittedName>
        <fullName evidence="7">Pyridoxal phosphate-dependent aminotransferase</fullName>
        <ecNumber evidence="7">2.6.1.-</ecNumber>
    </submittedName>
</protein>
<comment type="cofactor">
    <cofactor evidence="1">
        <name>pyridoxal 5'-phosphate</name>
        <dbReference type="ChEBI" id="CHEBI:597326"/>
    </cofactor>
</comment>
<dbReference type="InterPro" id="IPR015424">
    <property type="entry name" value="PyrdxlP-dep_Trfase"/>
</dbReference>
<reference evidence="7 8" key="3">
    <citation type="journal article" date="2020" name="Int. J. Syst. Evol. Microbiol.">
        <title>Corynebacterium silvaticum sp. nov., a unique group of NTTB corynebacteria in wild boar and roe deer.</title>
        <authorList>
            <person name="Dangel A."/>
            <person name="Berger A."/>
            <person name="Rau J."/>
            <person name="Eisenberg T."/>
            <person name="Kampfer P."/>
            <person name="Margos G."/>
            <person name="Contzen M."/>
            <person name="Busse H.J."/>
            <person name="Konrad R."/>
            <person name="Peters M."/>
            <person name="Sting R."/>
            <person name="Sing A."/>
        </authorList>
    </citation>
    <scope>NUCLEOTIDE SEQUENCE [LARGE SCALE GENOMIC DNA]</scope>
    <source>
        <strain evidence="7 8">PO100/5</strain>
    </source>
</reference>
<reference evidence="7 8" key="4">
    <citation type="journal article" date="2020" name="PLoS ONE">
        <title>Taxonomic classification of strain PO100/5 shows a broader geographic distribution and genetic markers of the recently described Corynebacterium silvaticum.</title>
        <authorList>
            <person name="Viana M.V.C."/>
            <person name="Profeta R."/>
            <person name="da Silva A.L."/>
            <person name="Hurtado R."/>
            <person name="Cerqueira J.C."/>
            <person name="Ribeiro B.F.S."/>
            <person name="Almeida M.O."/>
            <person name="Morais-Rodrigues F."/>
            <person name="Soares S.C."/>
            <person name="Oliveira M."/>
            <person name="Tavares L."/>
            <person name="Figueiredo H."/>
            <person name="Wattam A.R."/>
            <person name="Barh D."/>
            <person name="Ghosh P."/>
            <person name="Silva A."/>
            <person name="Azevedo V."/>
        </authorList>
    </citation>
    <scope>NUCLEOTIDE SEQUENCE [LARGE SCALE GENOMIC DNA]</scope>
    <source>
        <strain evidence="7 8">PO100/5</strain>
    </source>
</reference>
<sequence length="393" mass="42358">MTHTPHTPGVQRLNEFGQTIFATMSAKAAEFHAVNLGQGFPESDGPAAMLERAQQEIAQGNNQYAPARGIPRLRQAIASARERHFGVSYDPDTEVLVTVGATEAISATILGLVEPGEDVLVFEPYYDSYAASIALAGARRIAAVPLIPDGRSWTLDIDAFTAALTPRTSMVIINSPHNPTGAVFDEQTLKAFASVCAEHDLLVLSDEAYEHYTFGDHSHLPVASLPGMRERTITVSSAAKTFNVTGWKTGWALAPAPLLNAVFKAKQFMSYVGATPFQPAVAYALDHEDAWIHSTVAETEAKGILPSDGLRQAGFNVYDTHGAFYVVADISSMTDKTGNQFCLDLPQEKGVAAIPIEPFTGSSVGWSSAVRFAYCRDRQEILTAIERLIAPVC</sequence>
<dbReference type="CDD" id="cd00609">
    <property type="entry name" value="AAT_like"/>
    <property type="match status" value="1"/>
</dbReference>
<dbReference type="GeneID" id="75007384"/>
<dbReference type="Proteomes" id="UP000195652">
    <property type="component" value="Chromosome"/>
</dbReference>
<dbReference type="GO" id="GO:0030170">
    <property type="term" value="F:pyridoxal phosphate binding"/>
    <property type="evidence" value="ECO:0007669"/>
    <property type="project" value="InterPro"/>
</dbReference>
<dbReference type="InterPro" id="IPR004839">
    <property type="entry name" value="Aminotransferase_I/II_large"/>
</dbReference>
<dbReference type="FunFam" id="3.40.640.10:FF:000024">
    <property type="entry name" value="Kynurenine--oxoglutarate transaminase 3"/>
    <property type="match status" value="1"/>
</dbReference>
<evidence type="ECO:0000313" key="7">
    <source>
        <dbReference type="EMBL" id="ARU45758.1"/>
    </source>
</evidence>
<dbReference type="NCBIfam" id="NF005855">
    <property type="entry name" value="PRK07777.1"/>
    <property type="match status" value="1"/>
</dbReference>
<evidence type="ECO:0000313" key="8">
    <source>
        <dbReference type="Proteomes" id="UP000195652"/>
    </source>
</evidence>
<accession>A0A7Y4LH74</accession>
<dbReference type="KEGG" id="csil:CBE74_03750"/>
<evidence type="ECO:0000256" key="4">
    <source>
        <dbReference type="ARBA" id="ARBA00022679"/>
    </source>
</evidence>
<evidence type="ECO:0000256" key="3">
    <source>
        <dbReference type="ARBA" id="ARBA00022576"/>
    </source>
</evidence>
<keyword evidence="8" id="KW-1185">Reference proteome</keyword>
<dbReference type="InterPro" id="IPR051326">
    <property type="entry name" value="Kynurenine-oxoglutarate_AT"/>
</dbReference>
<dbReference type="Gene3D" id="3.90.1150.10">
    <property type="entry name" value="Aspartate Aminotransferase, domain 1"/>
    <property type="match status" value="1"/>
</dbReference>
<feature type="domain" description="Aminotransferase class I/classII large" evidence="6">
    <location>
        <begin position="34"/>
        <end position="388"/>
    </location>
</feature>
<dbReference type="GO" id="GO:0005737">
    <property type="term" value="C:cytoplasm"/>
    <property type="evidence" value="ECO:0007669"/>
    <property type="project" value="TreeGrafter"/>
</dbReference>
<reference evidence="7 8" key="1">
    <citation type="journal article" date="2014" name="BMC Vet. Res.">
        <title>First report of Corynebacterium pseudotuberculosis from caseous lymphadenitis lesions in Black Alentejano pig (Sus scrofa domesticus).</title>
        <authorList>
            <person name="Oliveira M."/>
            <person name="Barroco C."/>
            <person name="Mottola C."/>
            <person name="Santos R."/>
            <person name="Lemsaddek A."/>
            <person name="Tavares L."/>
            <person name="Semedo-Lemsaddek T."/>
        </authorList>
    </citation>
    <scope>NUCLEOTIDE SEQUENCE [LARGE SCALE GENOMIC DNA]</scope>
    <source>
        <strain evidence="7 8">PO100/5</strain>
    </source>
</reference>